<dbReference type="Gene3D" id="1.10.540.10">
    <property type="entry name" value="Acyl-CoA dehydrogenase/oxidase, N-terminal domain"/>
    <property type="match status" value="1"/>
</dbReference>
<dbReference type="GO" id="GO:0033539">
    <property type="term" value="P:fatty acid beta-oxidation using acyl-CoA dehydrogenase"/>
    <property type="evidence" value="ECO:0007669"/>
    <property type="project" value="TreeGrafter"/>
</dbReference>
<dbReference type="Pfam" id="PF00441">
    <property type="entry name" value="Acyl-CoA_dh_1"/>
    <property type="match status" value="1"/>
</dbReference>
<dbReference type="Gene3D" id="2.40.110.10">
    <property type="entry name" value="Butyryl-CoA Dehydrogenase, subunit A, domain 2"/>
    <property type="match status" value="1"/>
</dbReference>
<dbReference type="InterPro" id="IPR036250">
    <property type="entry name" value="AcylCo_DH-like_C"/>
</dbReference>
<protein>
    <recommendedName>
        <fullName evidence="11">Acyl-CoA oxidase/dehydrogenase middle domain-containing protein</fullName>
    </recommendedName>
</protein>
<keyword evidence="10" id="KW-1185">Reference proteome</keyword>
<evidence type="ECO:0000313" key="10">
    <source>
        <dbReference type="Proteomes" id="UP000016936"/>
    </source>
</evidence>
<evidence type="ECO:0000256" key="6">
    <source>
        <dbReference type="RuleBase" id="RU362125"/>
    </source>
</evidence>
<organism evidence="9 10">
    <name type="scientific">Cochliobolus heterostrophus (strain C5 / ATCC 48332 / race O)</name>
    <name type="common">Southern corn leaf blight fungus</name>
    <name type="synonym">Bipolaris maydis</name>
    <dbReference type="NCBI Taxonomy" id="701091"/>
    <lineage>
        <taxon>Eukaryota</taxon>
        <taxon>Fungi</taxon>
        <taxon>Dikarya</taxon>
        <taxon>Ascomycota</taxon>
        <taxon>Pezizomycotina</taxon>
        <taxon>Dothideomycetes</taxon>
        <taxon>Pleosporomycetidae</taxon>
        <taxon>Pleosporales</taxon>
        <taxon>Pleosporineae</taxon>
        <taxon>Pleosporaceae</taxon>
        <taxon>Bipolaris</taxon>
    </lineage>
</organism>
<comment type="similarity">
    <text evidence="2 6">Belongs to the acyl-CoA dehydrogenase family.</text>
</comment>
<dbReference type="PROSITE" id="PS00072">
    <property type="entry name" value="ACYL_COA_DH_1"/>
    <property type="match status" value="1"/>
</dbReference>
<evidence type="ECO:0000256" key="4">
    <source>
        <dbReference type="ARBA" id="ARBA00022827"/>
    </source>
</evidence>
<dbReference type="SUPFAM" id="SSF47203">
    <property type="entry name" value="Acyl-CoA dehydrogenase C-terminal domain-like"/>
    <property type="match status" value="1"/>
</dbReference>
<dbReference type="EMBL" id="KB445582">
    <property type="protein sequence ID" value="EMD87175.1"/>
    <property type="molecule type" value="Genomic_DNA"/>
</dbReference>
<accession>M2SPB5</accession>
<dbReference type="CDD" id="cd00567">
    <property type="entry name" value="ACAD"/>
    <property type="match status" value="1"/>
</dbReference>
<dbReference type="HOGENOM" id="CLU_1496054_0_0_1"/>
<proteinExistence type="inferred from homology"/>
<keyword evidence="4 6" id="KW-0274">FAD</keyword>
<name>M2SPB5_COCH5</name>
<dbReference type="InterPro" id="IPR006091">
    <property type="entry name" value="Acyl-CoA_Oxase/DH_mid-dom"/>
</dbReference>
<evidence type="ECO:0000256" key="2">
    <source>
        <dbReference type="ARBA" id="ARBA00009347"/>
    </source>
</evidence>
<feature type="domain" description="Acyl-CoA oxidase/dehydrogenase middle" evidence="8">
    <location>
        <begin position="30"/>
        <end position="118"/>
    </location>
</feature>
<dbReference type="eggNOG" id="KOG0139">
    <property type="taxonomic scope" value="Eukaryota"/>
</dbReference>
<gene>
    <name evidence="9" type="ORF">COCHEDRAFT_1033639</name>
</gene>
<dbReference type="GO" id="GO:0003995">
    <property type="term" value="F:acyl-CoA dehydrogenase activity"/>
    <property type="evidence" value="ECO:0007669"/>
    <property type="project" value="InterPro"/>
</dbReference>
<dbReference type="InterPro" id="IPR006089">
    <property type="entry name" value="Acyl-CoA_DH_CS"/>
</dbReference>
<dbReference type="InterPro" id="IPR009100">
    <property type="entry name" value="AcylCoA_DH/oxidase_NM_dom_sf"/>
</dbReference>
<keyword evidence="5 6" id="KW-0560">Oxidoreductase</keyword>
<dbReference type="AlphaFoldDB" id="M2SPB5"/>
<feature type="domain" description="Acyl-CoA dehydrogenase/oxidase C-terminal" evidence="7">
    <location>
        <begin position="136"/>
        <end position="180"/>
    </location>
</feature>
<evidence type="ECO:0000313" key="9">
    <source>
        <dbReference type="EMBL" id="EMD87175.1"/>
    </source>
</evidence>
<keyword evidence="3 6" id="KW-0285">Flavoprotein</keyword>
<dbReference type="SUPFAM" id="SSF56645">
    <property type="entry name" value="Acyl-CoA dehydrogenase NM domain-like"/>
    <property type="match status" value="1"/>
</dbReference>
<evidence type="ECO:0000256" key="5">
    <source>
        <dbReference type="ARBA" id="ARBA00023002"/>
    </source>
</evidence>
<evidence type="ECO:0000259" key="7">
    <source>
        <dbReference type="Pfam" id="PF00441"/>
    </source>
</evidence>
<sequence>MPAIIQKHGSQAIKQAVIPVVLSGQGRISLAITEPTAGSDVQGIQTNIQPSQKEGCVIIEGSKKWITGGMYASFFLTLAKEQSGGFTLIVVPLSDRVSRRHITMSGSGTAGAAFVEFDQAEVPIQMIVGERGNRLKYTMSGSVHERLFIGMQALRWSRVCLEDAIGYALKRETFGKKLVD</sequence>
<evidence type="ECO:0000256" key="1">
    <source>
        <dbReference type="ARBA" id="ARBA00001974"/>
    </source>
</evidence>
<dbReference type="InterPro" id="IPR009075">
    <property type="entry name" value="AcylCo_DH/oxidase_C"/>
</dbReference>
<dbReference type="Proteomes" id="UP000016936">
    <property type="component" value="Unassembled WGS sequence"/>
</dbReference>
<evidence type="ECO:0000256" key="3">
    <source>
        <dbReference type="ARBA" id="ARBA00022630"/>
    </source>
</evidence>
<dbReference type="Pfam" id="PF02770">
    <property type="entry name" value="Acyl-CoA_dh_M"/>
    <property type="match status" value="1"/>
</dbReference>
<reference evidence="10" key="2">
    <citation type="journal article" date="2013" name="PLoS Genet.">
        <title>Comparative genome structure, secondary metabolite, and effector coding capacity across Cochliobolus pathogens.</title>
        <authorList>
            <person name="Condon B.J."/>
            <person name="Leng Y."/>
            <person name="Wu D."/>
            <person name="Bushley K.E."/>
            <person name="Ohm R.A."/>
            <person name="Otillar R."/>
            <person name="Martin J."/>
            <person name="Schackwitz W."/>
            <person name="Grimwood J."/>
            <person name="MohdZainudin N."/>
            <person name="Xue C."/>
            <person name="Wang R."/>
            <person name="Manning V.A."/>
            <person name="Dhillon B."/>
            <person name="Tu Z.J."/>
            <person name="Steffenson B.J."/>
            <person name="Salamov A."/>
            <person name="Sun H."/>
            <person name="Lowry S."/>
            <person name="LaButti K."/>
            <person name="Han J."/>
            <person name="Copeland A."/>
            <person name="Lindquist E."/>
            <person name="Barry K."/>
            <person name="Schmutz J."/>
            <person name="Baker S.E."/>
            <person name="Ciuffetti L.M."/>
            <person name="Grigoriev I.V."/>
            <person name="Zhong S."/>
            <person name="Turgeon B.G."/>
        </authorList>
    </citation>
    <scope>NUCLEOTIDE SEQUENCE [LARGE SCALE GENOMIC DNA]</scope>
    <source>
        <strain evidence="10">C5 / ATCC 48332 / race O</strain>
    </source>
</reference>
<dbReference type="GO" id="GO:0050660">
    <property type="term" value="F:flavin adenine dinucleotide binding"/>
    <property type="evidence" value="ECO:0007669"/>
    <property type="project" value="InterPro"/>
</dbReference>
<dbReference type="GO" id="GO:0005737">
    <property type="term" value="C:cytoplasm"/>
    <property type="evidence" value="ECO:0007669"/>
    <property type="project" value="TreeGrafter"/>
</dbReference>
<dbReference type="PANTHER" id="PTHR48083">
    <property type="entry name" value="MEDIUM-CHAIN SPECIFIC ACYL-COA DEHYDROGENASE, MITOCHONDRIAL-RELATED"/>
    <property type="match status" value="1"/>
</dbReference>
<dbReference type="InterPro" id="IPR046373">
    <property type="entry name" value="Acyl-CoA_Oxase/DH_mid-dom_sf"/>
</dbReference>
<reference evidence="9 10" key="1">
    <citation type="journal article" date="2012" name="PLoS Pathog.">
        <title>Diverse lifestyles and strategies of plant pathogenesis encoded in the genomes of eighteen Dothideomycetes fungi.</title>
        <authorList>
            <person name="Ohm R.A."/>
            <person name="Feau N."/>
            <person name="Henrissat B."/>
            <person name="Schoch C.L."/>
            <person name="Horwitz B.A."/>
            <person name="Barry K.W."/>
            <person name="Condon B.J."/>
            <person name="Copeland A.C."/>
            <person name="Dhillon B."/>
            <person name="Glaser F."/>
            <person name="Hesse C.N."/>
            <person name="Kosti I."/>
            <person name="LaButti K."/>
            <person name="Lindquist E.A."/>
            <person name="Lucas S."/>
            <person name="Salamov A.A."/>
            <person name="Bradshaw R.E."/>
            <person name="Ciuffetti L."/>
            <person name="Hamelin R.C."/>
            <person name="Kema G.H.J."/>
            <person name="Lawrence C."/>
            <person name="Scott J.A."/>
            <person name="Spatafora J.W."/>
            <person name="Turgeon B.G."/>
            <person name="de Wit P.J.G.M."/>
            <person name="Zhong S."/>
            <person name="Goodwin S.B."/>
            <person name="Grigoriev I.V."/>
        </authorList>
    </citation>
    <scope>NUCLEOTIDE SEQUENCE [LARGE SCALE GENOMIC DNA]</scope>
    <source>
        <strain evidence="10">C5 / ATCC 48332 / race O</strain>
    </source>
</reference>
<dbReference type="InterPro" id="IPR050741">
    <property type="entry name" value="Acyl-CoA_dehydrogenase"/>
</dbReference>
<dbReference type="PANTHER" id="PTHR48083:SF28">
    <property type="entry name" value="ACYL-COA DEHYDROGENASE FAMILY PROTEIN (AFU_ORTHOLOGUE AFUA_6G10880)-RELATED"/>
    <property type="match status" value="1"/>
</dbReference>
<evidence type="ECO:0000259" key="8">
    <source>
        <dbReference type="Pfam" id="PF02770"/>
    </source>
</evidence>
<dbReference type="STRING" id="701091.M2SPB5"/>
<dbReference type="InterPro" id="IPR037069">
    <property type="entry name" value="AcylCoA_DH/ox_N_sf"/>
</dbReference>
<dbReference type="Gene3D" id="1.20.140.10">
    <property type="entry name" value="Butyryl-CoA Dehydrogenase, subunit A, domain 3"/>
    <property type="match status" value="1"/>
</dbReference>
<comment type="cofactor">
    <cofactor evidence="1 6">
        <name>FAD</name>
        <dbReference type="ChEBI" id="CHEBI:57692"/>
    </cofactor>
</comment>
<evidence type="ECO:0008006" key="11">
    <source>
        <dbReference type="Google" id="ProtNLM"/>
    </source>
</evidence>